<evidence type="ECO:0000313" key="8">
    <source>
        <dbReference type="Proteomes" id="UP000254889"/>
    </source>
</evidence>
<dbReference type="CDD" id="cd08878">
    <property type="entry name" value="RHO_alpha_C_DMO-like"/>
    <property type="match status" value="1"/>
</dbReference>
<dbReference type="InterPro" id="IPR044043">
    <property type="entry name" value="VanA_C_cat"/>
</dbReference>
<feature type="domain" description="Rieske" evidence="6">
    <location>
        <begin position="10"/>
        <end position="111"/>
    </location>
</feature>
<keyword evidence="5" id="KW-0411">Iron-sulfur</keyword>
<dbReference type="SUPFAM" id="SSF55961">
    <property type="entry name" value="Bet v1-like"/>
    <property type="match status" value="1"/>
</dbReference>
<evidence type="ECO:0000259" key="6">
    <source>
        <dbReference type="PROSITE" id="PS51296"/>
    </source>
</evidence>
<dbReference type="InterPro" id="IPR036922">
    <property type="entry name" value="Rieske_2Fe-2S_sf"/>
</dbReference>
<keyword evidence="7" id="KW-0223">Dioxygenase</keyword>
<keyword evidence="4" id="KW-0408">Iron</keyword>
<dbReference type="PANTHER" id="PTHR21266:SF60">
    <property type="entry name" value="3-KETOSTEROID-9-ALPHA-MONOOXYGENASE, OXYGENASE COMPONENT"/>
    <property type="match status" value="1"/>
</dbReference>
<dbReference type="GO" id="GO:0046872">
    <property type="term" value="F:metal ion binding"/>
    <property type="evidence" value="ECO:0007669"/>
    <property type="project" value="UniProtKB-KW"/>
</dbReference>
<dbReference type="Proteomes" id="UP000254889">
    <property type="component" value="Chromosome"/>
</dbReference>
<keyword evidence="2" id="KW-0479">Metal-binding</keyword>
<evidence type="ECO:0000256" key="5">
    <source>
        <dbReference type="ARBA" id="ARBA00023014"/>
    </source>
</evidence>
<dbReference type="PANTHER" id="PTHR21266">
    <property type="entry name" value="IRON-SULFUR DOMAIN CONTAINING PROTEIN"/>
    <property type="match status" value="1"/>
</dbReference>
<dbReference type="GO" id="GO:0051213">
    <property type="term" value="F:dioxygenase activity"/>
    <property type="evidence" value="ECO:0007669"/>
    <property type="project" value="UniProtKB-KW"/>
</dbReference>
<dbReference type="KEGG" id="ptaw:DW352_07915"/>
<keyword evidence="1" id="KW-0001">2Fe-2S</keyword>
<evidence type="ECO:0000256" key="1">
    <source>
        <dbReference type="ARBA" id="ARBA00022714"/>
    </source>
</evidence>
<dbReference type="Gene3D" id="3.90.380.10">
    <property type="entry name" value="Naphthalene 1,2-dioxygenase Alpha Subunit, Chain A, domain 1"/>
    <property type="match status" value="1"/>
</dbReference>
<dbReference type="GO" id="GO:0051537">
    <property type="term" value="F:2 iron, 2 sulfur cluster binding"/>
    <property type="evidence" value="ECO:0007669"/>
    <property type="project" value="UniProtKB-KW"/>
</dbReference>
<evidence type="ECO:0000256" key="2">
    <source>
        <dbReference type="ARBA" id="ARBA00022723"/>
    </source>
</evidence>
<protein>
    <submittedName>
        <fullName evidence="7">Aromatic ring-hydroxylating dioxygenase subunit alpha</fullName>
    </submittedName>
</protein>
<gene>
    <name evidence="7" type="ORF">DW352_07915</name>
</gene>
<accession>A0A345ZU50</accession>
<keyword evidence="8" id="KW-1185">Reference proteome</keyword>
<dbReference type="Gene3D" id="2.102.10.10">
    <property type="entry name" value="Rieske [2Fe-2S] iron-sulphur domain"/>
    <property type="match status" value="1"/>
</dbReference>
<evidence type="ECO:0000256" key="4">
    <source>
        <dbReference type="ARBA" id="ARBA00023004"/>
    </source>
</evidence>
<dbReference type="OrthoDB" id="9800776at2"/>
<dbReference type="RefSeq" id="WP_115690106.1">
    <property type="nucleotide sequence ID" value="NZ_CP031417.1"/>
</dbReference>
<dbReference type="PROSITE" id="PS51296">
    <property type="entry name" value="RIESKE"/>
    <property type="match status" value="1"/>
</dbReference>
<name>A0A345ZU50_9HYPH</name>
<proteinExistence type="predicted"/>
<dbReference type="Pfam" id="PF00355">
    <property type="entry name" value="Rieske"/>
    <property type="match status" value="1"/>
</dbReference>
<dbReference type="EMBL" id="CP031417">
    <property type="protein sequence ID" value="AXK80447.1"/>
    <property type="molecule type" value="Genomic_DNA"/>
</dbReference>
<reference evidence="7 8" key="1">
    <citation type="submission" date="2018-07" db="EMBL/GenBank/DDBJ databases">
        <authorList>
            <person name="Quirk P.G."/>
            <person name="Krulwich T.A."/>
        </authorList>
    </citation>
    <scope>NUCLEOTIDE SEQUENCE [LARGE SCALE GENOMIC DNA]</scope>
    <source>
        <strain evidence="7 8">CC-BB4</strain>
    </source>
</reference>
<dbReference type="InterPro" id="IPR017941">
    <property type="entry name" value="Rieske_2Fe-2S"/>
</dbReference>
<evidence type="ECO:0000256" key="3">
    <source>
        <dbReference type="ARBA" id="ARBA00023002"/>
    </source>
</evidence>
<dbReference type="InterPro" id="IPR050584">
    <property type="entry name" value="Cholesterol_7-desaturase"/>
</dbReference>
<dbReference type="AlphaFoldDB" id="A0A345ZU50"/>
<sequence>MEKDFVLNAWYPAAWSRDVSRSLAQRRILGKLVVLYRLENGGVAALDDACPHRLAPLSMGRLRGDAIECGYHGMTFDCSGACTRIPGQPLIPNNARVRAYPVVENMGLAWIWMGDPALADPVKIPDVPQYHDAAWSSVEGDALAIDCHYLNLADNLCDPAHVSFVHLSTLGNASSEDIPVHSEKQGDKIVTWRWIVDSPAIPLFKKFGNFTGNVDRWHYYHYTPPSTAIIDFGSAPTGTGAPDGNRDNSLQIFACHFITPVDTERCIDHWLFVKNFATDEATTQAMIDQFRLAFDEDKVILEAIHKNEKEPRQTRPLRIAIDASPIRMRKAVEQMIEAERGPHPGDASAA</sequence>
<evidence type="ECO:0000313" key="7">
    <source>
        <dbReference type="EMBL" id="AXK80447.1"/>
    </source>
</evidence>
<dbReference type="SUPFAM" id="SSF50022">
    <property type="entry name" value="ISP domain"/>
    <property type="match status" value="1"/>
</dbReference>
<organism evidence="7 8">
    <name type="scientific">Pseudolabrys taiwanensis</name>
    <dbReference type="NCBI Taxonomy" id="331696"/>
    <lineage>
        <taxon>Bacteria</taxon>
        <taxon>Pseudomonadati</taxon>
        <taxon>Pseudomonadota</taxon>
        <taxon>Alphaproteobacteria</taxon>
        <taxon>Hyphomicrobiales</taxon>
        <taxon>Xanthobacteraceae</taxon>
        <taxon>Pseudolabrys</taxon>
    </lineage>
</organism>
<dbReference type="Pfam" id="PF19112">
    <property type="entry name" value="VanA_C"/>
    <property type="match status" value="1"/>
</dbReference>
<keyword evidence="3" id="KW-0560">Oxidoreductase</keyword>